<gene>
    <name evidence="8" type="ORF">H2509_16230</name>
</gene>
<keyword evidence="9" id="KW-1185">Reference proteome</keyword>
<name>A0A839AJL3_9HYPH</name>
<dbReference type="PANTHER" id="PTHR32322:SF2">
    <property type="entry name" value="EAMA DOMAIN-CONTAINING PROTEIN"/>
    <property type="match status" value="1"/>
</dbReference>
<evidence type="ECO:0000256" key="2">
    <source>
        <dbReference type="ARBA" id="ARBA00007362"/>
    </source>
</evidence>
<feature type="domain" description="EamA" evidence="7">
    <location>
        <begin position="156"/>
        <end position="285"/>
    </location>
</feature>
<dbReference type="AlphaFoldDB" id="A0A839AJL3"/>
<feature type="transmembrane region" description="Helical" evidence="6">
    <location>
        <begin position="244"/>
        <end position="263"/>
    </location>
</feature>
<keyword evidence="3 6" id="KW-0812">Transmembrane</keyword>
<comment type="similarity">
    <text evidence="2">Belongs to the EamA transporter family.</text>
</comment>
<organism evidence="8 9">
    <name type="scientific">Stappia albiluteola</name>
    <dbReference type="NCBI Taxonomy" id="2758565"/>
    <lineage>
        <taxon>Bacteria</taxon>
        <taxon>Pseudomonadati</taxon>
        <taxon>Pseudomonadota</taxon>
        <taxon>Alphaproteobacteria</taxon>
        <taxon>Hyphomicrobiales</taxon>
        <taxon>Stappiaceae</taxon>
        <taxon>Stappia</taxon>
    </lineage>
</organism>
<keyword evidence="5 6" id="KW-0472">Membrane</keyword>
<protein>
    <submittedName>
        <fullName evidence="8">DMT family transporter</fullName>
    </submittedName>
</protein>
<feature type="domain" description="EamA" evidence="7">
    <location>
        <begin position="12"/>
        <end position="139"/>
    </location>
</feature>
<dbReference type="GO" id="GO:0016020">
    <property type="term" value="C:membrane"/>
    <property type="evidence" value="ECO:0007669"/>
    <property type="project" value="UniProtKB-SubCell"/>
</dbReference>
<evidence type="ECO:0000313" key="8">
    <source>
        <dbReference type="EMBL" id="MBA5778679.1"/>
    </source>
</evidence>
<dbReference type="Pfam" id="PF00892">
    <property type="entry name" value="EamA"/>
    <property type="match status" value="2"/>
</dbReference>
<feature type="transmembrane region" description="Helical" evidence="6">
    <location>
        <begin position="181"/>
        <end position="201"/>
    </location>
</feature>
<dbReference type="SUPFAM" id="SSF103481">
    <property type="entry name" value="Multidrug resistance efflux transporter EmrE"/>
    <property type="match status" value="2"/>
</dbReference>
<sequence>MRRLLITLSPAIFVLLWSTGFIGSKLGAPYIEPFVFLSVRFLIVLPILLGLALLLRSTWPRTVAAWFHCLVAGALMHGVYLGGIFWAIDRGMPAGISALVLGLQPLLTAVIAAPILGERVGPRHWAGLAIGGAGLALVVLPKLGGVASGISVATVAVCLVAVVGMSAGAVYQKRFAASVDLLSGTALQYAGALMITLPLSAFESWQIEWSGDLVIALAWLVLVLSVGAILLLMVLIGKGSASRVAALFYLVPVATSVESYFLFGERLSLIQLAGMALVIGAMILIQRPGGEARAKTA</sequence>
<feature type="transmembrane region" description="Helical" evidence="6">
    <location>
        <begin position="269"/>
        <end position="285"/>
    </location>
</feature>
<dbReference type="InterPro" id="IPR037185">
    <property type="entry name" value="EmrE-like"/>
</dbReference>
<evidence type="ECO:0000259" key="7">
    <source>
        <dbReference type="Pfam" id="PF00892"/>
    </source>
</evidence>
<feature type="transmembrane region" description="Helical" evidence="6">
    <location>
        <begin position="67"/>
        <end position="88"/>
    </location>
</feature>
<feature type="transmembrane region" description="Helical" evidence="6">
    <location>
        <begin position="94"/>
        <end position="113"/>
    </location>
</feature>
<feature type="transmembrane region" description="Helical" evidence="6">
    <location>
        <begin position="213"/>
        <end position="237"/>
    </location>
</feature>
<feature type="transmembrane region" description="Helical" evidence="6">
    <location>
        <begin position="37"/>
        <end position="55"/>
    </location>
</feature>
<evidence type="ECO:0000256" key="3">
    <source>
        <dbReference type="ARBA" id="ARBA00022692"/>
    </source>
</evidence>
<evidence type="ECO:0000256" key="1">
    <source>
        <dbReference type="ARBA" id="ARBA00004141"/>
    </source>
</evidence>
<feature type="transmembrane region" description="Helical" evidence="6">
    <location>
        <begin position="125"/>
        <end position="144"/>
    </location>
</feature>
<proteinExistence type="inferred from homology"/>
<dbReference type="PANTHER" id="PTHR32322">
    <property type="entry name" value="INNER MEMBRANE TRANSPORTER"/>
    <property type="match status" value="1"/>
</dbReference>
<evidence type="ECO:0000256" key="6">
    <source>
        <dbReference type="SAM" id="Phobius"/>
    </source>
</evidence>
<dbReference type="Gene3D" id="1.10.3730.20">
    <property type="match status" value="1"/>
</dbReference>
<dbReference type="Proteomes" id="UP000541109">
    <property type="component" value="Unassembled WGS sequence"/>
</dbReference>
<dbReference type="InterPro" id="IPR050638">
    <property type="entry name" value="AA-Vitamin_Transporters"/>
</dbReference>
<accession>A0A839AJL3</accession>
<evidence type="ECO:0000313" key="9">
    <source>
        <dbReference type="Proteomes" id="UP000541109"/>
    </source>
</evidence>
<evidence type="ECO:0000256" key="5">
    <source>
        <dbReference type="ARBA" id="ARBA00023136"/>
    </source>
</evidence>
<reference evidence="8 9" key="1">
    <citation type="submission" date="2020-07" db="EMBL/GenBank/DDBJ databases">
        <title>Stappia sp., F7233, whole genome shotgun sequencing project.</title>
        <authorList>
            <person name="Jiang S."/>
            <person name="Liu Z.W."/>
            <person name="Du Z.J."/>
        </authorList>
    </citation>
    <scope>NUCLEOTIDE SEQUENCE [LARGE SCALE GENOMIC DNA]</scope>
    <source>
        <strain evidence="8 9">F7233</strain>
    </source>
</reference>
<feature type="transmembrane region" description="Helical" evidence="6">
    <location>
        <begin position="150"/>
        <end position="169"/>
    </location>
</feature>
<comment type="caution">
    <text evidence="8">The sequence shown here is derived from an EMBL/GenBank/DDBJ whole genome shotgun (WGS) entry which is preliminary data.</text>
</comment>
<dbReference type="InterPro" id="IPR000620">
    <property type="entry name" value="EamA_dom"/>
</dbReference>
<keyword evidence="4 6" id="KW-1133">Transmembrane helix</keyword>
<dbReference type="EMBL" id="JACFXV010000063">
    <property type="protein sequence ID" value="MBA5778679.1"/>
    <property type="molecule type" value="Genomic_DNA"/>
</dbReference>
<evidence type="ECO:0000256" key="4">
    <source>
        <dbReference type="ARBA" id="ARBA00022989"/>
    </source>
</evidence>
<dbReference type="RefSeq" id="WP_182167179.1">
    <property type="nucleotide sequence ID" value="NZ_JACFXV010000063.1"/>
</dbReference>
<comment type="subcellular location">
    <subcellularLocation>
        <location evidence="1">Membrane</location>
        <topology evidence="1">Multi-pass membrane protein</topology>
    </subcellularLocation>
</comment>